<comment type="caution">
    <text evidence="3">The sequence shown here is derived from an EMBL/GenBank/DDBJ whole genome shotgun (WGS) entry which is preliminary data.</text>
</comment>
<dbReference type="Pfam" id="PF13966">
    <property type="entry name" value="zf-RVT"/>
    <property type="match status" value="1"/>
</dbReference>
<evidence type="ECO:0000313" key="3">
    <source>
        <dbReference type="EMBL" id="KAF5190200.1"/>
    </source>
</evidence>
<protein>
    <recommendedName>
        <fullName evidence="2">Reverse transcriptase zinc-binding domain-containing protein</fullName>
    </recommendedName>
</protein>
<accession>A0A7J6W122</accession>
<feature type="domain" description="Reverse transcriptase zinc-binding" evidence="2">
    <location>
        <begin position="607"/>
        <end position="697"/>
    </location>
</feature>
<name>A0A7J6W122_THATH</name>
<gene>
    <name evidence="3" type="ORF">FRX31_020209</name>
</gene>
<dbReference type="OrthoDB" id="1221325at2759"/>
<evidence type="ECO:0000256" key="1">
    <source>
        <dbReference type="SAM" id="MobiDB-lite"/>
    </source>
</evidence>
<sequence length="769" mass="87651">MANVRGGFGRKRTISSQVEEKSIDFEWNLDADWNVALAVKENSKRGFYKAEISAEGGRWLGKLLCQISVGMTQMGVSFRQTEVYGSITGTLKENRGGRYLQVTVFRRGDAVKFRTICLPEGTIAKGWGTLGSELRALLEIRTNIKQKGVMKQPTFNREIGNPSYADVCKSHDNGRRYEQLEKEVFIDVGNFKALDSWWTSVVICKTNCTYLDWKWMESKVKGILPLATFSYPKKDEALVVLQSEEEAKVLVGMPTLVNCEGAYFRFARWSPEAGTNSLDEWKKLEKELLVSFYGIPYHLRRRSVVEELAKACGPKWRINEESINLDNPGCSITSYQSEVWKIPRVIHLRERGFSSPVLVEVKGFENFKTNGFPATENQVGQIQTVAVQLDGQQSPLAERMVSSTNPSVPPGFVEEVPLLDNVAINQKEIGDFSRQTQIREFASTNPFALLAIQDAQSGEFVGPNEEISGQLSNATPEAQFELSDQLDEAQSDGVPLKPMKIHSKVKRVTKNNTYGGPWPRKLWREVMQRSRSMSRGPRNKNNRTCLRGREMGENSHEQPESSNSLSREDSANEFQSRVPNSVEDLVDERLEEDADRLQWKWEKTGVFTVKTMYDQPRLRELTLEVSTSRFPCQIVWKKPLPLKIKLFFWTVILGRTQTVDNLITKGKIVSPICSMCKVSNETIPHLFLHCSKSLELWAYLIGHNSSLYANIFTADTVMEWLLAWHAGQSQPFSELLWKLLPYAIIWIIWKHRNEGIFRDKEINLDYGLV</sequence>
<keyword evidence="4" id="KW-1185">Reference proteome</keyword>
<evidence type="ECO:0000313" key="4">
    <source>
        <dbReference type="Proteomes" id="UP000554482"/>
    </source>
</evidence>
<feature type="compositionally biased region" description="Basic and acidic residues" evidence="1">
    <location>
        <begin position="547"/>
        <end position="559"/>
    </location>
</feature>
<dbReference type="EMBL" id="JABWDY010024484">
    <property type="protein sequence ID" value="KAF5190200.1"/>
    <property type="molecule type" value="Genomic_DNA"/>
</dbReference>
<feature type="region of interest" description="Disordered" evidence="1">
    <location>
        <begin position="528"/>
        <end position="578"/>
    </location>
</feature>
<evidence type="ECO:0000259" key="2">
    <source>
        <dbReference type="Pfam" id="PF13966"/>
    </source>
</evidence>
<dbReference type="InterPro" id="IPR026960">
    <property type="entry name" value="RVT-Znf"/>
</dbReference>
<organism evidence="3 4">
    <name type="scientific">Thalictrum thalictroides</name>
    <name type="common">Rue-anemone</name>
    <name type="synonym">Anemone thalictroides</name>
    <dbReference type="NCBI Taxonomy" id="46969"/>
    <lineage>
        <taxon>Eukaryota</taxon>
        <taxon>Viridiplantae</taxon>
        <taxon>Streptophyta</taxon>
        <taxon>Embryophyta</taxon>
        <taxon>Tracheophyta</taxon>
        <taxon>Spermatophyta</taxon>
        <taxon>Magnoliopsida</taxon>
        <taxon>Ranunculales</taxon>
        <taxon>Ranunculaceae</taxon>
        <taxon>Thalictroideae</taxon>
        <taxon>Thalictrum</taxon>
    </lineage>
</organism>
<dbReference type="AlphaFoldDB" id="A0A7J6W122"/>
<reference evidence="3 4" key="1">
    <citation type="submission" date="2020-06" db="EMBL/GenBank/DDBJ databases">
        <title>Transcriptomic and genomic resources for Thalictrum thalictroides and T. hernandezii: Facilitating candidate gene discovery in an emerging model plant lineage.</title>
        <authorList>
            <person name="Arias T."/>
            <person name="Riano-Pachon D.M."/>
            <person name="Di Stilio V.S."/>
        </authorList>
    </citation>
    <scope>NUCLEOTIDE SEQUENCE [LARGE SCALE GENOMIC DNA]</scope>
    <source>
        <strain evidence="4">cv. WT478/WT964</strain>
        <tissue evidence="3">Leaves</tissue>
    </source>
</reference>
<proteinExistence type="predicted"/>
<dbReference type="Proteomes" id="UP000554482">
    <property type="component" value="Unassembled WGS sequence"/>
</dbReference>